<evidence type="ECO:0000313" key="3">
    <source>
        <dbReference type="EMBL" id="PNO71376.1"/>
    </source>
</evidence>
<organism evidence="3 4">
    <name type="scientific">Serratia marcescens</name>
    <dbReference type="NCBI Taxonomy" id="615"/>
    <lineage>
        <taxon>Bacteria</taxon>
        <taxon>Pseudomonadati</taxon>
        <taxon>Pseudomonadota</taxon>
        <taxon>Gammaproteobacteria</taxon>
        <taxon>Enterobacterales</taxon>
        <taxon>Yersiniaceae</taxon>
        <taxon>Serratia</taxon>
    </lineage>
</organism>
<dbReference type="AlphaFoldDB" id="A0AAP8TRJ6"/>
<dbReference type="GO" id="GO:0016020">
    <property type="term" value="C:membrane"/>
    <property type="evidence" value="ECO:0007669"/>
    <property type="project" value="TreeGrafter"/>
</dbReference>
<dbReference type="InterPro" id="IPR002656">
    <property type="entry name" value="Acyl_transf_3_dom"/>
</dbReference>
<dbReference type="PANTHER" id="PTHR23028">
    <property type="entry name" value="ACETYLTRANSFERASE"/>
    <property type="match status" value="1"/>
</dbReference>
<feature type="transmembrane region" description="Helical" evidence="1">
    <location>
        <begin position="409"/>
        <end position="429"/>
    </location>
</feature>
<feature type="transmembrane region" description="Helical" evidence="1">
    <location>
        <begin position="213"/>
        <end position="234"/>
    </location>
</feature>
<feature type="transmembrane region" description="Helical" evidence="1">
    <location>
        <begin position="268"/>
        <end position="284"/>
    </location>
</feature>
<accession>A0AAP8TRJ6</accession>
<feature type="domain" description="Acyltransferase 3" evidence="2">
    <location>
        <begin position="79"/>
        <end position="419"/>
    </location>
</feature>
<dbReference type="InterPro" id="IPR050879">
    <property type="entry name" value="Acyltransferase_3"/>
</dbReference>
<feature type="transmembrane region" description="Helical" evidence="1">
    <location>
        <begin position="367"/>
        <end position="389"/>
    </location>
</feature>
<evidence type="ECO:0000259" key="2">
    <source>
        <dbReference type="Pfam" id="PF01757"/>
    </source>
</evidence>
<dbReference type="Proteomes" id="UP000030378">
    <property type="component" value="Unassembled WGS sequence"/>
</dbReference>
<sequence length="459" mass="51679">MGSILAASFSTPLKSAPVATTAAMDTITTVTKTIANSLLCTREFYIPGAICIYPAQSKKIIINRAPFHFGVLMKRYTVLDSFRGICALCVALHHLNVTGSITEWAIFRNSTYMVEFFFILSGFVLTHSYFSRDFNKITLANFVISRSFRLFPLHIIMLLVFLLFEFGKLAAQNYGFYFNKPAFTELSAPTEFIPNLLLLQSWIPSAESLSFNYPSWSISVEYYLYLVFGGVLFFSNDRKSIAIALFALLSVWGFYSLLSHNLLLKDDAFRGISCFFFGSLIYFIHSRIANININKYVASLLEMAIILACFFCMTLPIENKGVTVSILYGLAIIIFSGEFGIFSSLLKSTFFQNLGKHSFSIYMTHAAIIFLMVSGAMILSKLLGVELSYSQANPYGNPIRYINLGNATINNILVFCSLAVILFVSKLSYDSIEKRSIRYGKKYQINHTVQNDTNRQSTQ</sequence>
<feature type="transmembrane region" description="Helical" evidence="1">
    <location>
        <begin position="151"/>
        <end position="171"/>
    </location>
</feature>
<keyword evidence="1" id="KW-0812">Transmembrane</keyword>
<feature type="transmembrane region" description="Helical" evidence="1">
    <location>
        <begin position="112"/>
        <end position="130"/>
    </location>
</feature>
<keyword evidence="3" id="KW-0808">Transferase</keyword>
<reference evidence="4" key="1">
    <citation type="submission" date="2017-12" db="EMBL/GenBank/DDBJ databases">
        <title>FDA dAtabase for Regulatory Grade micrObial Sequences (FDA-ARGOS): Supporting development and validation of Infectious Disease Dx tests.</title>
        <authorList>
            <person name="Campos J."/>
            <person name="Goldberg B."/>
            <person name="Tallon L."/>
            <person name="Sadzewicz L."/>
            <person name="Sengamalay N."/>
            <person name="Ott S."/>
            <person name="Godinez A."/>
            <person name="Nagaraj S."/>
            <person name="Vavikolanu K."/>
            <person name="Vyas G."/>
            <person name="Nadendla S."/>
            <person name="Aluvathingal J."/>
            <person name="Geyer C."/>
            <person name="Nandy P."/>
            <person name="Hobson J."/>
            <person name="Sichtig H."/>
        </authorList>
    </citation>
    <scope>NUCLEOTIDE SEQUENCE [LARGE SCALE GENOMIC DNA]</scope>
    <source>
        <strain evidence="4">FDAARGOS_79</strain>
    </source>
</reference>
<feature type="transmembrane region" description="Helical" evidence="1">
    <location>
        <begin position="241"/>
        <end position="262"/>
    </location>
</feature>
<dbReference type="Pfam" id="PF01757">
    <property type="entry name" value="Acyl_transf_3"/>
    <property type="match status" value="1"/>
</dbReference>
<dbReference type="EMBL" id="JTBC02000002">
    <property type="protein sequence ID" value="PNO71376.1"/>
    <property type="molecule type" value="Genomic_DNA"/>
</dbReference>
<gene>
    <name evidence="3" type="ORF">MC70_015800</name>
</gene>
<keyword evidence="1" id="KW-0472">Membrane</keyword>
<name>A0AAP8TRJ6_SERMA</name>
<proteinExistence type="predicted"/>
<dbReference type="GO" id="GO:0016747">
    <property type="term" value="F:acyltransferase activity, transferring groups other than amino-acyl groups"/>
    <property type="evidence" value="ECO:0007669"/>
    <property type="project" value="InterPro"/>
</dbReference>
<dbReference type="GO" id="GO:0000271">
    <property type="term" value="P:polysaccharide biosynthetic process"/>
    <property type="evidence" value="ECO:0007669"/>
    <property type="project" value="TreeGrafter"/>
</dbReference>
<evidence type="ECO:0000256" key="1">
    <source>
        <dbReference type="SAM" id="Phobius"/>
    </source>
</evidence>
<comment type="caution">
    <text evidence="3">The sequence shown here is derived from an EMBL/GenBank/DDBJ whole genome shotgun (WGS) entry which is preliminary data.</text>
</comment>
<keyword evidence="1" id="KW-1133">Transmembrane helix</keyword>
<keyword evidence="3" id="KW-0012">Acyltransferase</keyword>
<dbReference type="PANTHER" id="PTHR23028:SF131">
    <property type="entry name" value="BLR2367 PROTEIN"/>
    <property type="match status" value="1"/>
</dbReference>
<feature type="transmembrane region" description="Helical" evidence="1">
    <location>
        <begin position="296"/>
        <end position="317"/>
    </location>
</feature>
<evidence type="ECO:0000313" key="4">
    <source>
        <dbReference type="Proteomes" id="UP000030378"/>
    </source>
</evidence>
<protein>
    <submittedName>
        <fullName evidence="3">Acyltransferase</fullName>
    </submittedName>
</protein>
<feature type="transmembrane region" description="Helical" evidence="1">
    <location>
        <begin position="323"/>
        <end position="346"/>
    </location>
</feature>